<evidence type="ECO:0000313" key="1">
    <source>
        <dbReference type="EMBL" id="CAJ2630055.1"/>
    </source>
</evidence>
<protein>
    <submittedName>
        <fullName evidence="1">Uncharacterized protein</fullName>
    </submittedName>
</protein>
<gene>
    <name evidence="1" type="ORF">MILVUS5_LOCUS1910</name>
</gene>
<accession>A0ACB0ID51</accession>
<comment type="caution">
    <text evidence="1">The sequence shown here is derived from an EMBL/GenBank/DDBJ whole genome shotgun (WGS) entry which is preliminary data.</text>
</comment>
<sequence length="65" mass="7937">MRYILTEVKQPPQHKVCQDRLPKFTMGPRKKYNNQNHTRLKHNKGLDHQLWQFKTRVTLVVFNHL</sequence>
<name>A0ACB0ID51_TRIPR</name>
<reference evidence="1" key="1">
    <citation type="submission" date="2023-10" db="EMBL/GenBank/DDBJ databases">
        <authorList>
            <person name="Rodriguez Cubillos JULIANA M."/>
            <person name="De Vega J."/>
        </authorList>
    </citation>
    <scope>NUCLEOTIDE SEQUENCE</scope>
</reference>
<proteinExistence type="predicted"/>
<dbReference type="Proteomes" id="UP001177021">
    <property type="component" value="Unassembled WGS sequence"/>
</dbReference>
<organism evidence="1 2">
    <name type="scientific">Trifolium pratense</name>
    <name type="common">Red clover</name>
    <dbReference type="NCBI Taxonomy" id="57577"/>
    <lineage>
        <taxon>Eukaryota</taxon>
        <taxon>Viridiplantae</taxon>
        <taxon>Streptophyta</taxon>
        <taxon>Embryophyta</taxon>
        <taxon>Tracheophyta</taxon>
        <taxon>Spermatophyta</taxon>
        <taxon>Magnoliopsida</taxon>
        <taxon>eudicotyledons</taxon>
        <taxon>Gunneridae</taxon>
        <taxon>Pentapetalae</taxon>
        <taxon>rosids</taxon>
        <taxon>fabids</taxon>
        <taxon>Fabales</taxon>
        <taxon>Fabaceae</taxon>
        <taxon>Papilionoideae</taxon>
        <taxon>50 kb inversion clade</taxon>
        <taxon>NPAAA clade</taxon>
        <taxon>Hologalegina</taxon>
        <taxon>IRL clade</taxon>
        <taxon>Trifolieae</taxon>
        <taxon>Trifolium</taxon>
    </lineage>
</organism>
<dbReference type="EMBL" id="CASHSV030000001">
    <property type="protein sequence ID" value="CAJ2630055.1"/>
    <property type="molecule type" value="Genomic_DNA"/>
</dbReference>
<keyword evidence="2" id="KW-1185">Reference proteome</keyword>
<evidence type="ECO:0000313" key="2">
    <source>
        <dbReference type="Proteomes" id="UP001177021"/>
    </source>
</evidence>